<evidence type="ECO:0000256" key="1">
    <source>
        <dbReference type="ARBA" id="ARBA00022723"/>
    </source>
</evidence>
<reference evidence="5 6" key="1">
    <citation type="submission" date="2019-07" db="EMBL/GenBank/DDBJ databases">
        <title>Annotation for the trematode Paragonimus westermani.</title>
        <authorList>
            <person name="Choi Y.-J."/>
        </authorList>
    </citation>
    <scope>NUCLEOTIDE SEQUENCE [LARGE SCALE GENOMIC DNA]</scope>
    <source>
        <strain evidence="5">180907_Pwestermani</strain>
    </source>
</reference>
<proteinExistence type="predicted"/>
<comment type="caution">
    <text evidence="5">The sequence shown here is derived from an EMBL/GenBank/DDBJ whole genome shotgun (WGS) entry which is preliminary data.</text>
</comment>
<keyword evidence="2" id="KW-0862">Zinc</keyword>
<keyword evidence="6" id="KW-1185">Reference proteome</keyword>
<evidence type="ECO:0000313" key="5">
    <source>
        <dbReference type="EMBL" id="KAF8565049.1"/>
    </source>
</evidence>
<dbReference type="InterPro" id="IPR001781">
    <property type="entry name" value="Znf_LIM"/>
</dbReference>
<evidence type="ECO:0000259" key="4">
    <source>
        <dbReference type="Pfam" id="PF00412"/>
    </source>
</evidence>
<evidence type="ECO:0000256" key="3">
    <source>
        <dbReference type="ARBA" id="ARBA00023038"/>
    </source>
</evidence>
<keyword evidence="3" id="KW-0440">LIM domain</keyword>
<organism evidence="5 6">
    <name type="scientific">Paragonimus westermani</name>
    <dbReference type="NCBI Taxonomy" id="34504"/>
    <lineage>
        <taxon>Eukaryota</taxon>
        <taxon>Metazoa</taxon>
        <taxon>Spiralia</taxon>
        <taxon>Lophotrochozoa</taxon>
        <taxon>Platyhelminthes</taxon>
        <taxon>Trematoda</taxon>
        <taxon>Digenea</taxon>
        <taxon>Plagiorchiida</taxon>
        <taxon>Troglotremata</taxon>
        <taxon>Troglotrematidae</taxon>
        <taxon>Paragonimus</taxon>
    </lineage>
</organism>
<dbReference type="GO" id="GO:0046872">
    <property type="term" value="F:metal ion binding"/>
    <property type="evidence" value="ECO:0007669"/>
    <property type="project" value="UniProtKB-KW"/>
</dbReference>
<feature type="domain" description="LIM zinc-binding" evidence="4">
    <location>
        <begin position="7"/>
        <end position="46"/>
    </location>
</feature>
<evidence type="ECO:0000256" key="2">
    <source>
        <dbReference type="ARBA" id="ARBA00022833"/>
    </source>
</evidence>
<evidence type="ECO:0000313" key="6">
    <source>
        <dbReference type="Proteomes" id="UP000699462"/>
    </source>
</evidence>
<protein>
    <recommendedName>
        <fullName evidence="4">LIM zinc-binding domain-containing protein</fullName>
    </recommendedName>
</protein>
<dbReference type="OrthoDB" id="1112565at2759"/>
<dbReference type="Pfam" id="PF00412">
    <property type="entry name" value="LIM"/>
    <property type="match status" value="1"/>
</dbReference>
<sequence>MNAGICLMDRYCHPTCFRCIKCEERILLPHYGILQENLYCAKHFKKLLATKSLASGEVTNIAVSSKKDSVRSEDVKWCASCHRTVQESIFQCGQFYHPDCVECATCKKVAGLVLTSLIGKPNSECLYASAR</sequence>
<dbReference type="Gene3D" id="2.10.110.10">
    <property type="entry name" value="Cysteine Rich Protein"/>
    <property type="match status" value="2"/>
</dbReference>
<keyword evidence="1" id="KW-0479">Metal-binding</keyword>
<name>A0A8T0DB31_9TREM</name>
<dbReference type="EMBL" id="JTDF01007385">
    <property type="protein sequence ID" value="KAF8565049.1"/>
    <property type="molecule type" value="Genomic_DNA"/>
</dbReference>
<gene>
    <name evidence="5" type="ORF">P879_10913</name>
</gene>
<dbReference type="AlphaFoldDB" id="A0A8T0DB31"/>
<dbReference type="Proteomes" id="UP000699462">
    <property type="component" value="Unassembled WGS sequence"/>
</dbReference>
<accession>A0A8T0DB31</accession>